<proteinExistence type="predicted"/>
<protein>
    <recommendedName>
        <fullName evidence="1">IrrE N-terminal-like domain-containing protein</fullName>
    </recommendedName>
</protein>
<evidence type="ECO:0000259" key="1">
    <source>
        <dbReference type="Pfam" id="PF06114"/>
    </source>
</evidence>
<dbReference type="InterPro" id="IPR052345">
    <property type="entry name" value="Rad_response_metalloprotease"/>
</dbReference>
<sequence>MNLKLSANRWAADLTRLLDQVYADGHGRFPVNVTTVAREFSAQRFSGDAITLVKGASLGKFDGALYRAPTGKSGWGIIYNDAISSKGRINFTLAHEFGHYLLHRADYPDGIECGQQDMVRWDGVYREIEQQANTFAAGLLMPLNDFRLQIPAKAKPSLDDLVACGERYGVSLMAAALRWIEYAERRSVLVVSRDGFVLWARSSKSALKTGAYFRTVNRTPIELPVASLAATGGVGGRSVAEHDEAWFGEPSTELTLFSDQYDFTISLVHLGEAVWRPHEDDDWVPDTFDLMRRR</sequence>
<reference evidence="2 3" key="1">
    <citation type="submission" date="2018-06" db="EMBL/GenBank/DDBJ databases">
        <title>Complete Genome Sequence of the Microcystin-Degrading Bacterium Sphingosinicella microcystinivorans Strain B-9.</title>
        <authorList>
            <person name="Jin H."/>
            <person name="Nishizawa T."/>
            <person name="Guo Y."/>
            <person name="Nishizawa A."/>
            <person name="Park H."/>
            <person name="Kato H."/>
            <person name="Tsuji K."/>
            <person name="Harada K."/>
        </authorList>
    </citation>
    <scope>NUCLEOTIDE SEQUENCE [LARGE SCALE GENOMIC DNA]</scope>
    <source>
        <strain evidence="2 3">B9</strain>
    </source>
</reference>
<dbReference type="Gene3D" id="1.10.10.2910">
    <property type="match status" value="1"/>
</dbReference>
<dbReference type="Proteomes" id="UP000275727">
    <property type="component" value="Chromosome"/>
</dbReference>
<dbReference type="EMBL" id="AP018711">
    <property type="protein sequence ID" value="BBE34431.1"/>
    <property type="molecule type" value="Genomic_DNA"/>
</dbReference>
<dbReference type="InterPro" id="IPR010359">
    <property type="entry name" value="IrrE_HExxH"/>
</dbReference>
<dbReference type="KEGG" id="smic:SmB9_20890"/>
<dbReference type="PANTHER" id="PTHR43236">
    <property type="entry name" value="ANTITOXIN HIGA1"/>
    <property type="match status" value="1"/>
</dbReference>
<evidence type="ECO:0000313" key="3">
    <source>
        <dbReference type="Proteomes" id="UP000275727"/>
    </source>
</evidence>
<accession>A0AAD1D5S2</accession>
<dbReference type="RefSeq" id="WP_243445384.1">
    <property type="nucleotide sequence ID" value="NZ_AP018711.1"/>
</dbReference>
<dbReference type="Pfam" id="PF06114">
    <property type="entry name" value="Peptidase_M78"/>
    <property type="match status" value="1"/>
</dbReference>
<dbReference type="PANTHER" id="PTHR43236:SF2">
    <property type="entry name" value="BLL0069 PROTEIN"/>
    <property type="match status" value="1"/>
</dbReference>
<feature type="domain" description="IrrE N-terminal-like" evidence="1">
    <location>
        <begin position="56"/>
        <end position="179"/>
    </location>
</feature>
<organism evidence="2 3">
    <name type="scientific">Sphingosinicella microcystinivorans</name>
    <dbReference type="NCBI Taxonomy" id="335406"/>
    <lineage>
        <taxon>Bacteria</taxon>
        <taxon>Pseudomonadati</taxon>
        <taxon>Pseudomonadota</taxon>
        <taxon>Alphaproteobacteria</taxon>
        <taxon>Sphingomonadales</taxon>
        <taxon>Sphingosinicellaceae</taxon>
        <taxon>Sphingosinicella</taxon>
    </lineage>
</organism>
<dbReference type="AlphaFoldDB" id="A0AAD1D5S2"/>
<name>A0AAD1D5S2_SPHMI</name>
<evidence type="ECO:0000313" key="2">
    <source>
        <dbReference type="EMBL" id="BBE34431.1"/>
    </source>
</evidence>
<gene>
    <name evidence="2" type="ORF">SmB9_20890</name>
</gene>